<feature type="transmembrane region" description="Helical" evidence="2">
    <location>
        <begin position="78"/>
        <end position="97"/>
    </location>
</feature>
<keyword evidence="2" id="KW-1133">Transmembrane helix</keyword>
<keyword evidence="2" id="KW-0812">Transmembrane</keyword>
<reference evidence="3 4" key="1">
    <citation type="journal article" date="2018" name="Sci. Rep.">
        <title>Comparative genomics provides insights into the lifestyle and reveals functional heterogeneity of dark septate endophytic fungi.</title>
        <authorList>
            <person name="Knapp D.G."/>
            <person name="Nemeth J.B."/>
            <person name="Barry K."/>
            <person name="Hainaut M."/>
            <person name="Henrissat B."/>
            <person name="Johnson J."/>
            <person name="Kuo A."/>
            <person name="Lim J.H.P."/>
            <person name="Lipzen A."/>
            <person name="Nolan M."/>
            <person name="Ohm R.A."/>
            <person name="Tamas L."/>
            <person name="Grigoriev I.V."/>
            <person name="Spatafora J.W."/>
            <person name="Nagy L.G."/>
            <person name="Kovacs G.M."/>
        </authorList>
    </citation>
    <scope>NUCLEOTIDE SEQUENCE [LARGE SCALE GENOMIC DNA]</scope>
    <source>
        <strain evidence="3 4">DSE2036</strain>
    </source>
</reference>
<gene>
    <name evidence="3" type="ORF">DM02DRAFT_610463</name>
</gene>
<evidence type="ECO:0000313" key="3">
    <source>
        <dbReference type="EMBL" id="PVI05757.1"/>
    </source>
</evidence>
<name>A0A2V1E5C6_9PLEO</name>
<protein>
    <submittedName>
        <fullName evidence="3">Integral membrane protein TmpA</fullName>
    </submittedName>
</protein>
<proteinExistence type="predicted"/>
<evidence type="ECO:0000256" key="2">
    <source>
        <dbReference type="SAM" id="Phobius"/>
    </source>
</evidence>
<dbReference type="Proteomes" id="UP000244855">
    <property type="component" value="Unassembled WGS sequence"/>
</dbReference>
<feature type="region of interest" description="Disordered" evidence="1">
    <location>
        <begin position="1"/>
        <end position="21"/>
    </location>
</feature>
<accession>A0A2V1E5C6</accession>
<dbReference type="PANTHER" id="PTHR33927">
    <property type="entry name" value="TRANSMEMBRANE PROTEIN"/>
    <property type="match status" value="1"/>
</dbReference>
<keyword evidence="2" id="KW-0472">Membrane</keyword>
<evidence type="ECO:0000256" key="1">
    <source>
        <dbReference type="SAM" id="MobiDB-lite"/>
    </source>
</evidence>
<dbReference type="OrthoDB" id="3142841at2759"/>
<dbReference type="InterPro" id="IPR052979">
    <property type="entry name" value="Adenylate-forming_domain"/>
</dbReference>
<organism evidence="3 4">
    <name type="scientific">Periconia macrospinosa</name>
    <dbReference type="NCBI Taxonomy" id="97972"/>
    <lineage>
        <taxon>Eukaryota</taxon>
        <taxon>Fungi</taxon>
        <taxon>Dikarya</taxon>
        <taxon>Ascomycota</taxon>
        <taxon>Pezizomycotina</taxon>
        <taxon>Dothideomycetes</taxon>
        <taxon>Pleosporomycetidae</taxon>
        <taxon>Pleosporales</taxon>
        <taxon>Massarineae</taxon>
        <taxon>Periconiaceae</taxon>
        <taxon>Periconia</taxon>
    </lineage>
</organism>
<keyword evidence="4" id="KW-1185">Reference proteome</keyword>
<dbReference type="EMBL" id="KZ805312">
    <property type="protein sequence ID" value="PVI05757.1"/>
    <property type="molecule type" value="Genomic_DNA"/>
</dbReference>
<feature type="transmembrane region" description="Helical" evidence="2">
    <location>
        <begin position="186"/>
        <end position="212"/>
    </location>
</feature>
<evidence type="ECO:0000313" key="4">
    <source>
        <dbReference type="Proteomes" id="UP000244855"/>
    </source>
</evidence>
<sequence>MPDEERQTHNDGTLTSFTNTSSSTLCKPQVAFNVSEKSSVSEDLNEAKDATQVSLPAKRQSRSIRAIRHTFWNVYRRLFSIVFLANVAALIALLCTIKDLIHINLWHLATAASANILVGTTIRQDYIQIIIYKTSWLVPHSAPLRLRRIVAKLYENGGVHSGCGVAGAMWFTALTVSLTIEFTRLVFTSVAVLVLTYVIQTLFITLLIFAYPSLRSKYHNTFEVTHRFLGWTIIILFWVELGLLASTTSLASKKPIGKVLVKQPTFWFLILITIHTILPWLNLRRWEFTPENLSKHAVRLHFKQTVSPYTGIAISKSPLFEWHPFATMPSLSGEPTGGSLIVSSAGDWTKQTVESPKASYWVKGYPKPGVLGMSLIFRRVVVVTTGSGIGPCLSVLASQHRRTECRVLWSSPSPLGIFGNEIVSCVKRVDAEARIIDTKKEGRPDMVLLAYQMYREAEAEAVFVISNPGLTKKIVYGMESRGVPAFGPVWDS</sequence>
<feature type="transmembrane region" description="Helical" evidence="2">
    <location>
        <begin position="224"/>
        <end position="245"/>
    </location>
</feature>
<dbReference type="AlphaFoldDB" id="A0A2V1E5C6"/>
<feature type="transmembrane region" description="Helical" evidence="2">
    <location>
        <begin position="157"/>
        <end position="180"/>
    </location>
</feature>
<feature type="transmembrane region" description="Helical" evidence="2">
    <location>
        <begin position="265"/>
        <end position="283"/>
    </location>
</feature>
<dbReference type="PANTHER" id="PTHR33927:SF5">
    <property type="entry name" value="ENZYME, PUTATIVE (AFU_ORTHOLOGUE AFUA_8G01222)-RELATED"/>
    <property type="match status" value="1"/>
</dbReference>